<reference evidence="8 9" key="1">
    <citation type="submission" date="2024-01" db="EMBL/GenBank/DDBJ databases">
        <title>The diversity of rhizobia nodulating Mimosa spp. in eleven states of Brazil covering several biomes is determined by host plant, location, and edaphic factors.</title>
        <authorList>
            <person name="Rouws L."/>
            <person name="Barauna A."/>
            <person name="Beukes C."/>
            <person name="De Faria S.M."/>
            <person name="Gross E."/>
            <person name="Dos Reis Junior F.B."/>
            <person name="Simon M."/>
            <person name="Maluk M."/>
            <person name="Odee D.W."/>
            <person name="Kenicer G."/>
            <person name="Young J.P.W."/>
            <person name="Reis V.M."/>
            <person name="Zilli J."/>
            <person name="James E.K."/>
        </authorList>
    </citation>
    <scope>NUCLEOTIDE SEQUENCE [LARGE SCALE GENOMIC DNA]</scope>
    <source>
        <strain evidence="8 9">JPY77</strain>
    </source>
</reference>
<comment type="similarity">
    <text evidence="1">Belongs to the DNA2/NAM7 helicase family.</text>
</comment>
<evidence type="ECO:0000256" key="4">
    <source>
        <dbReference type="ARBA" id="ARBA00022806"/>
    </source>
</evidence>
<organism evidence="8 9">
    <name type="scientific">Paraburkholderia sabiae</name>
    <dbReference type="NCBI Taxonomy" id="273251"/>
    <lineage>
        <taxon>Bacteria</taxon>
        <taxon>Pseudomonadati</taxon>
        <taxon>Pseudomonadota</taxon>
        <taxon>Betaproteobacteria</taxon>
        <taxon>Burkholderiales</taxon>
        <taxon>Burkholderiaceae</taxon>
        <taxon>Paraburkholderia</taxon>
    </lineage>
</organism>
<dbReference type="Pfam" id="PF13087">
    <property type="entry name" value="AAA_12"/>
    <property type="match status" value="1"/>
</dbReference>
<feature type="domain" description="NERD" evidence="7">
    <location>
        <begin position="1"/>
        <end position="111"/>
    </location>
</feature>
<dbReference type="InterPro" id="IPR000719">
    <property type="entry name" value="Prot_kinase_dom"/>
</dbReference>
<keyword evidence="9" id="KW-1185">Reference proteome</keyword>
<keyword evidence="5" id="KW-0067">ATP-binding</keyword>
<gene>
    <name evidence="8" type="ORF">V4C55_40130</name>
</gene>
<keyword evidence="2" id="KW-0547">Nucleotide-binding</keyword>
<evidence type="ECO:0000259" key="6">
    <source>
        <dbReference type="PROSITE" id="PS50011"/>
    </source>
</evidence>
<dbReference type="PROSITE" id="PS50965">
    <property type="entry name" value="NERD"/>
    <property type="match status" value="1"/>
</dbReference>
<evidence type="ECO:0000256" key="3">
    <source>
        <dbReference type="ARBA" id="ARBA00022801"/>
    </source>
</evidence>
<dbReference type="Pfam" id="PF13086">
    <property type="entry name" value="AAA_11"/>
    <property type="match status" value="1"/>
</dbReference>
<dbReference type="InterPro" id="IPR041679">
    <property type="entry name" value="DNA2/NAM7-like_C"/>
</dbReference>
<dbReference type="SUPFAM" id="SSF56112">
    <property type="entry name" value="Protein kinase-like (PK-like)"/>
    <property type="match status" value="2"/>
</dbReference>
<protein>
    <submittedName>
        <fullName evidence="8">AAA domain-containing protein</fullName>
    </submittedName>
</protein>
<dbReference type="InterPro" id="IPR027417">
    <property type="entry name" value="P-loop_NTPase"/>
</dbReference>
<dbReference type="Proteomes" id="UP001494588">
    <property type="component" value="Unassembled WGS sequence"/>
</dbReference>
<dbReference type="SUPFAM" id="SSF52540">
    <property type="entry name" value="P-loop containing nucleoside triphosphate hydrolases"/>
    <property type="match status" value="1"/>
</dbReference>
<evidence type="ECO:0000256" key="2">
    <source>
        <dbReference type="ARBA" id="ARBA00022741"/>
    </source>
</evidence>
<dbReference type="InterPro" id="IPR008266">
    <property type="entry name" value="Tyr_kinase_AS"/>
</dbReference>
<dbReference type="Pfam" id="PF08378">
    <property type="entry name" value="NERD"/>
    <property type="match status" value="1"/>
</dbReference>
<accession>A0ABU9QS77</accession>
<dbReference type="CDD" id="cd18808">
    <property type="entry name" value="SF1_C_Upf1"/>
    <property type="match status" value="1"/>
</dbReference>
<evidence type="ECO:0000313" key="9">
    <source>
        <dbReference type="Proteomes" id="UP001494588"/>
    </source>
</evidence>
<keyword evidence="4" id="KW-0347">Helicase</keyword>
<evidence type="ECO:0000256" key="5">
    <source>
        <dbReference type="ARBA" id="ARBA00022840"/>
    </source>
</evidence>
<evidence type="ECO:0000256" key="1">
    <source>
        <dbReference type="ARBA" id="ARBA00007913"/>
    </source>
</evidence>
<comment type="caution">
    <text evidence="8">The sequence shown here is derived from an EMBL/GenBank/DDBJ whole genome shotgun (WGS) entry which is preliminary data.</text>
</comment>
<evidence type="ECO:0000313" key="8">
    <source>
        <dbReference type="EMBL" id="MEM5291925.1"/>
    </source>
</evidence>
<dbReference type="InterPro" id="IPR047187">
    <property type="entry name" value="SF1_C_Upf1"/>
</dbReference>
<evidence type="ECO:0000259" key="7">
    <source>
        <dbReference type="PROSITE" id="PS50965"/>
    </source>
</evidence>
<dbReference type="InterPro" id="IPR041677">
    <property type="entry name" value="DNA2/NAM7_AAA_11"/>
</dbReference>
<dbReference type="PROSITE" id="PS00109">
    <property type="entry name" value="PROTEIN_KINASE_TYR"/>
    <property type="match status" value="1"/>
</dbReference>
<sequence>MPREIKGVDALSRAFPSEWLLYVSLNCFPRNQDPMEIDAVVVTDDQILLLEIKDWNGKLTSKGDRWFLNKAPRKRSAVIVSEEKARKLRSVIKGASNLAGAFAVEARVVFTGTADASHLPAQERARTLTLTEACLIGDPSQRYNYIPRGRIQLTKAHQLEAEFEKVFNNPRLFQRSEMDWSGYAVTEKDVFIHPRGVWHDHFSQRKSEPRIKGMVRTWSFDRLPVGLNSGEMRKLVALRETNVFGYLQDIQSDLITRNHVLKEAVAPDDEISTDHFEVRHLGPGWSPLDRYLVQQGDDLSLSDRLVIVSSLLNIVAHLHRDNVTHRDIGPRAVWIGSHSDLALTGFMSCQLPDKNSVMDWLADLRGYAPALPEDASAISSTGRQRDVYACTYLAAQILLGTAPPTDPERVVAALPPEASNLGDWFRRGMASNPAQRFIDAIELTDTFSAIVEDHTPDGFDAALLDRFESHVVPFTAWPPTGPSTTLGLKSIYPHEKDGQILIVKVWMSLGRNRSLASDSALLRLLQSVDLLRSAPIKGLPKFIAYGLSPVGLFVVYERSEGVPLAALTELPENASLPLALELLRAVSALHELGCEHGDISPGNMMINVDTGSVCLIDPFDVSPVGNGAVRTPTMCPTNWEHLNQAAIDRYAALKVTCMLLLLDPGEHAKKLLKDLATELDKPVIESLQVAISSLSKAIVAASAPAAREFILRSPALNYSFGNADKIYVRRKVGDSGLSTFLLTTPSAQLVLDGDGILLTHHRFRQTPFTALAYESASGHGDLPFRVRVEHGVESGFEELYAYLCGHERFATPKGEPQPSVRPPHFDVMWHWMKLVELEEDARVEIVITEILSVRDQMLVCTYENLGKDFDFDEEDIIEIYAGTRRIGRVDLTASALPVAIAITDTRGRISEGDRLRLAGRREQTSMDRRARAVRRILDYRSVVSNLIDYFDPHQQIRPTPYDVKPETEDLNTYHLNDGQKHAFRQVLAAGPVGLLQGPPGTGKTRFIASFVHWLLTRGGCQRILIASQSHEAVNNAIDSLLRLHKDRGTRPSLLRIGSKGITERIRPYHTAELRERYRVKFEAAAKFRFSQLSSSLGVDRAYSSDLFDLDKQVGTLARRCASIQEALKDDETQLAIDRERNRVQRSRVEDAFRSAFRAFAGREPDVSQALQEYEQLVENLAAEHSLISPADVTAACNALKLTNDWLHSLGSPGRNFEEFLAKTRSVVAATCVGVGQTRIRIDAQVFDWVIVDEAARCTPGELAVPIQMARRVLLVGDHLQLRPMFDREMLEDLSAYSPDVKQEELTRSDFERAFTSEYGLEVGVRLTEQYRMDPAICTMVSRCFYEAHDIRLDTSIDRQPTLKRSDIEAPWLSTPMVWIDTQSQQGHEEVQLEGDTTYHNPAEVDAVMTVLERLSEDRKLIEALAKLDDETPIGVICMYSGQKRQLESAWSRRPFDPKFRRLVRIDTVDSYQGKENAIVILSLVRSNQSGSTGHVGNENRCNVATSRAKERLIIVGNGKMWGKQVSSQSPMRLVLEHMNEHPSSSRVLSVEELS</sequence>
<feature type="domain" description="Protein kinase" evidence="6">
    <location>
        <begin position="187"/>
        <end position="448"/>
    </location>
</feature>
<dbReference type="Gene3D" id="3.40.50.300">
    <property type="entry name" value="P-loop containing nucleotide triphosphate hydrolases"/>
    <property type="match status" value="2"/>
</dbReference>
<dbReference type="PROSITE" id="PS50011">
    <property type="entry name" value="PROTEIN_KINASE_DOM"/>
    <property type="match status" value="1"/>
</dbReference>
<dbReference type="InterPro" id="IPR011009">
    <property type="entry name" value="Kinase-like_dom_sf"/>
</dbReference>
<dbReference type="PANTHER" id="PTHR43788">
    <property type="entry name" value="DNA2/NAM7 HELICASE FAMILY MEMBER"/>
    <property type="match status" value="1"/>
</dbReference>
<dbReference type="InterPro" id="IPR011528">
    <property type="entry name" value="NERD"/>
</dbReference>
<dbReference type="InterPro" id="IPR050534">
    <property type="entry name" value="Coronavir_polyprotein_1ab"/>
</dbReference>
<proteinExistence type="inferred from homology"/>
<name>A0ABU9QS77_9BURK</name>
<dbReference type="RefSeq" id="WP_201653432.1">
    <property type="nucleotide sequence ID" value="NZ_CAJHCS010000018.1"/>
</dbReference>
<dbReference type="PANTHER" id="PTHR43788:SF8">
    <property type="entry name" value="DNA-BINDING PROTEIN SMUBP-2"/>
    <property type="match status" value="1"/>
</dbReference>
<keyword evidence="3" id="KW-0378">Hydrolase</keyword>
<dbReference type="Gene3D" id="1.10.510.10">
    <property type="entry name" value="Transferase(Phosphotransferase) domain 1"/>
    <property type="match status" value="2"/>
</dbReference>
<dbReference type="EMBL" id="JAZHGC010000064">
    <property type="protein sequence ID" value="MEM5291925.1"/>
    <property type="molecule type" value="Genomic_DNA"/>
</dbReference>